<evidence type="ECO:0000256" key="6">
    <source>
        <dbReference type="PROSITE-ProRule" id="PRU00023"/>
    </source>
</evidence>
<dbReference type="OrthoDB" id="426293at2759"/>
<dbReference type="InterPro" id="IPR020070">
    <property type="entry name" value="Ribosomal_bL9_N"/>
</dbReference>
<dbReference type="Pfam" id="PF01281">
    <property type="entry name" value="Ribosomal_L9_N"/>
    <property type="match status" value="1"/>
</dbReference>
<evidence type="ECO:0000313" key="10">
    <source>
        <dbReference type="Proteomes" id="UP000749559"/>
    </source>
</evidence>
<evidence type="ECO:0000256" key="3">
    <source>
        <dbReference type="ARBA" id="ARBA00022980"/>
    </source>
</evidence>
<reference evidence="9" key="1">
    <citation type="submission" date="2022-03" db="EMBL/GenBank/DDBJ databases">
        <authorList>
            <person name="Martin C."/>
        </authorList>
    </citation>
    <scope>NUCLEOTIDE SEQUENCE</scope>
</reference>
<dbReference type="InterPro" id="IPR054302">
    <property type="entry name" value="Ribosomal_bL9m_C"/>
</dbReference>
<evidence type="ECO:0000313" key="9">
    <source>
        <dbReference type="EMBL" id="CAH1789185.1"/>
    </source>
</evidence>
<dbReference type="EMBL" id="CAIIXF020000007">
    <property type="protein sequence ID" value="CAH1789185.1"/>
    <property type="molecule type" value="Genomic_DNA"/>
</dbReference>
<organism evidence="9 10">
    <name type="scientific">Owenia fusiformis</name>
    <name type="common">Polychaete worm</name>
    <dbReference type="NCBI Taxonomy" id="6347"/>
    <lineage>
        <taxon>Eukaryota</taxon>
        <taxon>Metazoa</taxon>
        <taxon>Spiralia</taxon>
        <taxon>Lophotrochozoa</taxon>
        <taxon>Annelida</taxon>
        <taxon>Polychaeta</taxon>
        <taxon>Sedentaria</taxon>
        <taxon>Canalipalpata</taxon>
        <taxon>Sabellida</taxon>
        <taxon>Oweniida</taxon>
        <taxon>Oweniidae</taxon>
        <taxon>Owenia</taxon>
    </lineage>
</organism>
<feature type="repeat" description="ANK" evidence="6">
    <location>
        <begin position="176"/>
        <end position="208"/>
    </location>
</feature>
<dbReference type="Gene3D" id="1.25.40.20">
    <property type="entry name" value="Ankyrin repeat-containing domain"/>
    <property type="match status" value="2"/>
</dbReference>
<feature type="repeat" description="ANK" evidence="6">
    <location>
        <begin position="209"/>
        <end position="241"/>
    </location>
</feature>
<evidence type="ECO:0000256" key="5">
    <source>
        <dbReference type="ARBA" id="ARBA00023274"/>
    </source>
</evidence>
<comment type="similarity">
    <text evidence="1">Belongs to the bacterial ribosomal protein bL9 family.</text>
</comment>
<feature type="domain" description="Ribosomal protein L9" evidence="7">
    <location>
        <begin position="450"/>
        <end position="495"/>
    </location>
</feature>
<dbReference type="InterPro" id="IPR009027">
    <property type="entry name" value="Ribosomal_bL9/RNase_H1_N"/>
</dbReference>
<dbReference type="PROSITE" id="PS50088">
    <property type="entry name" value="ANK_REPEAT"/>
    <property type="match status" value="6"/>
</dbReference>
<evidence type="ECO:0000259" key="7">
    <source>
        <dbReference type="Pfam" id="PF01281"/>
    </source>
</evidence>
<dbReference type="PANTHER" id="PTHR24126:SF14">
    <property type="entry name" value="ANK_REP_REGION DOMAIN-CONTAINING PROTEIN"/>
    <property type="match status" value="1"/>
</dbReference>
<keyword evidence="2" id="KW-0677">Repeat</keyword>
<comment type="caution">
    <text evidence="9">The sequence shown here is derived from an EMBL/GenBank/DDBJ whole genome shotgun (WGS) entry which is preliminary data.</text>
</comment>
<accession>A0A8S4P883</accession>
<feature type="repeat" description="ANK" evidence="6">
    <location>
        <begin position="77"/>
        <end position="109"/>
    </location>
</feature>
<gene>
    <name evidence="9" type="ORF">OFUS_LOCUS14589</name>
</gene>
<evidence type="ECO:0000256" key="4">
    <source>
        <dbReference type="ARBA" id="ARBA00023043"/>
    </source>
</evidence>
<feature type="repeat" description="ANK" evidence="6">
    <location>
        <begin position="143"/>
        <end position="175"/>
    </location>
</feature>
<feature type="domain" description="Large ribosomal subunit protein bL9m C-terminal" evidence="8">
    <location>
        <begin position="515"/>
        <end position="587"/>
    </location>
</feature>
<dbReference type="Pfam" id="PF22078">
    <property type="entry name" value="Ribosomal_bL9m_C"/>
    <property type="match status" value="1"/>
</dbReference>
<dbReference type="InterPro" id="IPR036935">
    <property type="entry name" value="Ribosomal_bL9_N_sf"/>
</dbReference>
<dbReference type="InterPro" id="IPR002110">
    <property type="entry name" value="Ankyrin_rpt"/>
</dbReference>
<keyword evidence="5" id="KW-0687">Ribonucleoprotein</keyword>
<dbReference type="PROSITE" id="PS50297">
    <property type="entry name" value="ANK_REP_REGION"/>
    <property type="match status" value="5"/>
</dbReference>
<dbReference type="SUPFAM" id="SSF55658">
    <property type="entry name" value="L9 N-domain-like"/>
    <property type="match status" value="1"/>
</dbReference>
<evidence type="ECO:0000256" key="2">
    <source>
        <dbReference type="ARBA" id="ARBA00022737"/>
    </source>
</evidence>
<dbReference type="AlphaFoldDB" id="A0A8S4P883"/>
<dbReference type="SUPFAM" id="SSF48403">
    <property type="entry name" value="Ankyrin repeat"/>
    <property type="match status" value="1"/>
</dbReference>
<feature type="repeat" description="ANK" evidence="6">
    <location>
        <begin position="243"/>
        <end position="265"/>
    </location>
</feature>
<dbReference type="Gene3D" id="3.40.5.10">
    <property type="entry name" value="Ribosomal protein L9, N-terminal domain"/>
    <property type="match status" value="1"/>
</dbReference>
<feature type="repeat" description="ANK" evidence="6">
    <location>
        <begin position="110"/>
        <end position="142"/>
    </location>
</feature>
<keyword evidence="3" id="KW-0689">Ribosomal protein</keyword>
<evidence type="ECO:0000259" key="8">
    <source>
        <dbReference type="Pfam" id="PF22078"/>
    </source>
</evidence>
<dbReference type="Proteomes" id="UP000749559">
    <property type="component" value="Unassembled WGS sequence"/>
</dbReference>
<proteinExistence type="inferred from homology"/>
<dbReference type="Pfam" id="PF12796">
    <property type="entry name" value="Ank_2"/>
    <property type="match status" value="3"/>
</dbReference>
<evidence type="ECO:0008006" key="11">
    <source>
        <dbReference type="Google" id="ProtNLM"/>
    </source>
</evidence>
<sequence>MGGLELYDAIYTNDLVKLRILAETQNLDLNAKFTEARKKNHLDLSPIHLVASRGFSGMLQYMIHEARCNIDLATECLRRTALHFAVLRHKVACFHRLLGEGAALNSRDTFGNTPCSYAADDGNCDILDVLIQKGAQVDVQDITLKTPLMKAARNGKLNAVKRLIAAGCALNIRDKNSDVALHFASKNGNGEIVRVLIAAGSGLNIQNQYGRTPLMEAVYYYQKDAVAALIEAGCDINRQETKTGDTAMHIAIKKNYTEVVDQLLQCKDVRLIPNSTGETALYDAIVYNKFDCLKLLIKYNYDLEVPAKMLMHGALKRNIELAIERSLYSTTRLLAYIYCETLVEHTNNMDGKRILADTRTDCFPIACSCLKSCSNMMYRKSLCVVHQLCRDLLKSANLPLSQQTRSTFVLKRQNDIGAGHDNEPNRSRYKAKHFVYDLIEDTNQQPRPPIEVILTENVDGIGLKGDVVTVKRSVFRNQLFPLGQATYASPENLAENEREKSSSGYKEQTESIYTAMTLRQLGGMFLAVPMNIDHEWALNKKHIKVAFRKIGAVVPEEAITLPEEPITSITDAFYVTVTVNGCQKVEVKTMLYPVSKVPGRCPPPELPKAFTITTPKKLAKLRQDGMDQVQIDR</sequence>
<dbReference type="GO" id="GO:1990904">
    <property type="term" value="C:ribonucleoprotein complex"/>
    <property type="evidence" value="ECO:0007669"/>
    <property type="project" value="UniProtKB-KW"/>
</dbReference>
<dbReference type="InterPro" id="IPR036770">
    <property type="entry name" value="Ankyrin_rpt-contain_sf"/>
</dbReference>
<keyword evidence="10" id="KW-1185">Reference proteome</keyword>
<dbReference type="SUPFAM" id="SSF140860">
    <property type="entry name" value="Pseudo ankyrin repeat-like"/>
    <property type="match status" value="1"/>
</dbReference>
<dbReference type="SMART" id="SM00248">
    <property type="entry name" value="ANK"/>
    <property type="match status" value="8"/>
</dbReference>
<name>A0A8S4P883_OWEFU</name>
<dbReference type="PANTHER" id="PTHR24126">
    <property type="entry name" value="ANKYRIN REPEAT, PH AND SEC7 DOMAIN CONTAINING PROTEIN SECG-RELATED"/>
    <property type="match status" value="1"/>
</dbReference>
<keyword evidence="4 6" id="KW-0040">ANK repeat</keyword>
<evidence type="ECO:0000256" key="1">
    <source>
        <dbReference type="ARBA" id="ARBA00010605"/>
    </source>
</evidence>
<dbReference type="GO" id="GO:0005840">
    <property type="term" value="C:ribosome"/>
    <property type="evidence" value="ECO:0007669"/>
    <property type="project" value="UniProtKB-KW"/>
</dbReference>
<protein>
    <recommendedName>
        <fullName evidence="11">Ankyrin repeat protein</fullName>
    </recommendedName>
</protein>